<dbReference type="eggNOG" id="COG1629">
    <property type="taxonomic scope" value="Bacteria"/>
</dbReference>
<dbReference type="SUPFAM" id="SSF56935">
    <property type="entry name" value="Porins"/>
    <property type="match status" value="1"/>
</dbReference>
<evidence type="ECO:0000313" key="2">
    <source>
        <dbReference type="EMBL" id="KGO80251.1"/>
    </source>
</evidence>
<accession>A0A0A2LLU1</accession>
<keyword evidence="1" id="KW-0732">Signal</keyword>
<feature type="signal peptide" evidence="1">
    <location>
        <begin position="1"/>
        <end position="18"/>
    </location>
</feature>
<organism evidence="2 3">
    <name type="scientific">Flavobacterium beibuense F44-8</name>
    <dbReference type="NCBI Taxonomy" id="1406840"/>
    <lineage>
        <taxon>Bacteria</taxon>
        <taxon>Pseudomonadati</taxon>
        <taxon>Bacteroidota</taxon>
        <taxon>Flavobacteriia</taxon>
        <taxon>Flavobacteriales</taxon>
        <taxon>Flavobacteriaceae</taxon>
        <taxon>Flavobacterium</taxon>
    </lineage>
</organism>
<dbReference type="RefSeq" id="WP_035134241.1">
    <property type="nucleotide sequence ID" value="NZ_JRLV01000011.1"/>
</dbReference>
<keyword evidence="3" id="KW-1185">Reference proteome</keyword>
<evidence type="ECO:0000313" key="3">
    <source>
        <dbReference type="Proteomes" id="UP000030129"/>
    </source>
</evidence>
<dbReference type="Proteomes" id="UP000030129">
    <property type="component" value="Unassembled WGS sequence"/>
</dbReference>
<dbReference type="AlphaFoldDB" id="A0A0A2LLU1"/>
<dbReference type="Gene3D" id="2.60.40.1120">
    <property type="entry name" value="Carboxypeptidase-like, regulatory domain"/>
    <property type="match status" value="1"/>
</dbReference>
<comment type="caution">
    <text evidence="2">The sequence shown here is derived from an EMBL/GenBank/DDBJ whole genome shotgun (WGS) entry which is preliminary data.</text>
</comment>
<dbReference type="EMBL" id="JRLV01000011">
    <property type="protein sequence ID" value="KGO80251.1"/>
    <property type="molecule type" value="Genomic_DNA"/>
</dbReference>
<dbReference type="InterPro" id="IPR008969">
    <property type="entry name" value="CarboxyPept-like_regulatory"/>
</dbReference>
<keyword evidence="2" id="KW-0675">Receptor</keyword>
<protein>
    <submittedName>
        <fullName evidence="2">TonB-dependent receptor</fullName>
    </submittedName>
</protein>
<feature type="chain" id="PRO_5001990428" evidence="1">
    <location>
        <begin position="19"/>
        <end position="902"/>
    </location>
</feature>
<name>A0A0A2LLU1_9FLAO</name>
<sequence>MKRFILLLVLIAATGLKAQSIKFEGFVKDTLGQPLEMANVLALNSSNNETEAYSITSESGKFSLGLKKNTTYRIQASFIGFEPEEFELTTSDRPILREIKLKEGVLLEGVEIVHDIPVRISGDTIVYNSDSFTNGTERKLGDVLKKLPGIEVTPEGDIIAEGKQVTKLMVEGKDFFDGDTKIGTKNIPADAVDKIEVLKNYNEVSQLKYVEDNKDNVAMNIKLKEGKKNFWFGDITAGAGPDERFAINPNLFYYSPKYSVNLIGNYNNTGEIPFTFEDYFKFSGGLKQFMKKGGSNFFVIPPELESLIMQNNKAKQVTSRFNAANFGYNPNKKWSFNGFGILSNNSIDTQNNTLSSILNTQTGEAVTTQYKESTASSKNTLALLKLNGNFKPNNRFEANYDLFVKGSKLNTRNYSNTTVYPNTEQGQEITDSNSKNPFSLSQNLDIYHTSKNEKNVFALNVQQLYQDEDPFYNAIQQQTPFVFPEFIAGQERNNLNQEKFVKTSKLDAKLDYYYLINKQNQLNFTFANTYAYQNFNSHIFQLLDNGTKNDFNDATLNNKVRYRFNDVFAGIHYKFVLGDFTFNPGVTFHTYNTTSNQLGTDYENNFTRLLPDFNVDYTIGKNESIRYDFALVNNFTDITYLAEGTFLNSYNSLYNGNRALNNSVSQKHSLYYQNFNSFNMSHLNASINYSKVTDAVNAKADFDGINSVQTSFNSAYANQDLTASVGYGRSVFRNYKINLGANLGWSKAYNIQKNDQTGEWTESPLESYNQKYSAAITTTFNDLPSLTLGYSLNVSNYPNDTYLTHRPNAKLEYYFLNGFSLVSNYQLYNYSNHSKTIKNKYDFLDLSLSYHKPDSAWDYRISATNLLNTKTINSDNFSQFSSSTSLYTVQPRYLLFFLTYKL</sequence>
<gene>
    <name evidence="2" type="ORF">Q763_11390</name>
</gene>
<reference evidence="2 3" key="1">
    <citation type="submission" date="2013-09" db="EMBL/GenBank/DDBJ databases">
        <authorList>
            <person name="Zeng Z."/>
            <person name="Chen C."/>
        </authorList>
    </citation>
    <scope>NUCLEOTIDE SEQUENCE [LARGE SCALE GENOMIC DNA]</scope>
    <source>
        <strain evidence="2 3">F44-8</strain>
    </source>
</reference>
<evidence type="ECO:0000256" key="1">
    <source>
        <dbReference type="SAM" id="SignalP"/>
    </source>
</evidence>
<dbReference type="Pfam" id="PF13620">
    <property type="entry name" value="CarboxypepD_reg"/>
    <property type="match status" value="1"/>
</dbReference>
<dbReference type="SUPFAM" id="SSF49464">
    <property type="entry name" value="Carboxypeptidase regulatory domain-like"/>
    <property type="match status" value="1"/>
</dbReference>
<proteinExistence type="predicted"/>
<dbReference type="STRING" id="1406840.Q763_11390"/>